<keyword evidence="2" id="KW-1185">Reference proteome</keyword>
<reference evidence="1" key="1">
    <citation type="submission" date="2022-10" db="EMBL/GenBank/DDBJ databases">
        <title>Description of microaerobic benzene degrading bacteria.</title>
        <authorList>
            <person name="Bedics A."/>
            <person name="Tancsics A."/>
            <person name="Banerjee S."/>
        </authorList>
    </citation>
    <scope>NUCLEOTIDE SEQUENCE</scope>
    <source>
        <strain evidence="1">D2M1</strain>
    </source>
</reference>
<gene>
    <name evidence="1" type="ORF">OIN59_21205</name>
</gene>
<protein>
    <submittedName>
        <fullName evidence="1">Uncharacterized protein</fullName>
    </submittedName>
</protein>
<dbReference type="Proteomes" id="UP001148932">
    <property type="component" value="Unassembled WGS sequence"/>
</dbReference>
<sequence length="137" mass="15226">MPSPISLVPGILANVDVPVLTSGRTTLAFYPDRVLAFQGKSVGAISYASLNIESFPSRFIEHESVPRDATVVDHTWQFVNKKGGPDRRFKNNRQLPVCRYNRLHLSSGRGLNVRLLGSLDGGFNEFALAVQQFSRMH</sequence>
<accession>A0ABT5S2R8</accession>
<proteinExistence type="predicted"/>
<name>A0ABT5S2R8_9BURK</name>
<dbReference type="EMBL" id="JAPCKI010000017">
    <property type="protein sequence ID" value="MDD2179965.1"/>
    <property type="molecule type" value="Genomic_DNA"/>
</dbReference>
<evidence type="ECO:0000313" key="2">
    <source>
        <dbReference type="Proteomes" id="UP001148932"/>
    </source>
</evidence>
<comment type="caution">
    <text evidence="1">The sequence shown here is derived from an EMBL/GenBank/DDBJ whole genome shotgun (WGS) entry which is preliminary data.</text>
</comment>
<evidence type="ECO:0000313" key="1">
    <source>
        <dbReference type="EMBL" id="MDD2179965.1"/>
    </source>
</evidence>
<organism evidence="1 2">
    <name type="scientific">Acidovorax benzenivorans</name>
    <dbReference type="NCBI Taxonomy" id="2987520"/>
    <lineage>
        <taxon>Bacteria</taxon>
        <taxon>Pseudomonadati</taxon>
        <taxon>Pseudomonadota</taxon>
        <taxon>Betaproteobacteria</taxon>
        <taxon>Burkholderiales</taxon>
        <taxon>Comamonadaceae</taxon>
        <taxon>Acidovorax</taxon>
    </lineage>
</organism>